<dbReference type="EnsemblProtists" id="PYU1_T013015">
    <property type="protein sequence ID" value="PYU1_T013015"/>
    <property type="gene ID" value="PYU1_G012988"/>
</dbReference>
<comment type="similarity">
    <text evidence="1">Belongs to the DapA family.</text>
</comment>
<dbReference type="STRING" id="431595.K3X716"/>
<organism evidence="4 5">
    <name type="scientific">Globisporangium ultimum (strain ATCC 200006 / CBS 805.95 / DAOM BR144)</name>
    <name type="common">Pythium ultimum</name>
    <dbReference type="NCBI Taxonomy" id="431595"/>
    <lineage>
        <taxon>Eukaryota</taxon>
        <taxon>Sar</taxon>
        <taxon>Stramenopiles</taxon>
        <taxon>Oomycota</taxon>
        <taxon>Peronosporomycetes</taxon>
        <taxon>Pythiales</taxon>
        <taxon>Pythiaceae</taxon>
        <taxon>Globisporangium</taxon>
    </lineage>
</organism>
<keyword evidence="3" id="KW-0704">Schiff base</keyword>
<dbReference type="HOGENOM" id="CLU_049343_8_1_1"/>
<dbReference type="InterPro" id="IPR002220">
    <property type="entry name" value="DapA-like"/>
</dbReference>
<dbReference type="PANTHER" id="PTHR12128:SF66">
    <property type="entry name" value="4-HYDROXY-2-OXOGLUTARATE ALDOLASE, MITOCHONDRIAL"/>
    <property type="match status" value="1"/>
</dbReference>
<evidence type="ECO:0000313" key="4">
    <source>
        <dbReference type="EnsemblProtists" id="PYU1_T013015"/>
    </source>
</evidence>
<reference evidence="5" key="2">
    <citation type="submission" date="2010-04" db="EMBL/GenBank/DDBJ databases">
        <authorList>
            <person name="Buell R."/>
            <person name="Hamilton J."/>
            <person name="Hostetler J."/>
        </authorList>
    </citation>
    <scope>NUCLEOTIDE SEQUENCE [LARGE SCALE GENOMIC DNA]</scope>
    <source>
        <strain evidence="5">DAOM:BR144</strain>
    </source>
</reference>
<dbReference type="EMBL" id="GL376570">
    <property type="status" value="NOT_ANNOTATED_CDS"/>
    <property type="molecule type" value="Genomic_DNA"/>
</dbReference>
<dbReference type="PROSITE" id="PS00666">
    <property type="entry name" value="DHDPS_2"/>
    <property type="match status" value="1"/>
</dbReference>
<dbReference type="SMART" id="SM01130">
    <property type="entry name" value="DHDPS"/>
    <property type="match status" value="1"/>
</dbReference>
<sequence length="161" mass="17073">GTQVDYEKLRELVEWQIQEGINGLVVLGSTGEHQAVSDEERAGVIKAVVQTANKRVPVVAGTGSNLTATTIKLTQAAKDAGADGCMVVCPFYVKPMQRGLYEHFKAVAAVGLPVIVYNNPSRTGVSIAPETVAELSKVPGVVALKDATGGVEQVKTLWRSR</sequence>
<dbReference type="GO" id="GO:0044281">
    <property type="term" value="P:small molecule metabolic process"/>
    <property type="evidence" value="ECO:0007669"/>
    <property type="project" value="UniProtKB-ARBA"/>
</dbReference>
<dbReference type="eggNOG" id="ENOG502QQ8M">
    <property type="taxonomic scope" value="Eukaryota"/>
</dbReference>
<dbReference type="PANTHER" id="PTHR12128">
    <property type="entry name" value="DIHYDRODIPICOLINATE SYNTHASE"/>
    <property type="match status" value="1"/>
</dbReference>
<evidence type="ECO:0000256" key="1">
    <source>
        <dbReference type="ARBA" id="ARBA00007592"/>
    </source>
</evidence>
<dbReference type="InterPro" id="IPR020625">
    <property type="entry name" value="Schiff_base-form_aldolases_AS"/>
</dbReference>
<dbReference type="AlphaFoldDB" id="K3X716"/>
<dbReference type="SUPFAM" id="SSF51569">
    <property type="entry name" value="Aldolase"/>
    <property type="match status" value="1"/>
</dbReference>
<reference evidence="5" key="1">
    <citation type="journal article" date="2010" name="Genome Biol.">
        <title>Genome sequence of the necrotrophic plant pathogen Pythium ultimum reveals original pathogenicity mechanisms and effector repertoire.</title>
        <authorList>
            <person name="Levesque C.A."/>
            <person name="Brouwer H."/>
            <person name="Cano L."/>
            <person name="Hamilton J.P."/>
            <person name="Holt C."/>
            <person name="Huitema E."/>
            <person name="Raffaele S."/>
            <person name="Robideau G.P."/>
            <person name="Thines M."/>
            <person name="Win J."/>
            <person name="Zerillo M.M."/>
            <person name="Beakes G.W."/>
            <person name="Boore J.L."/>
            <person name="Busam D."/>
            <person name="Dumas B."/>
            <person name="Ferriera S."/>
            <person name="Fuerstenberg S.I."/>
            <person name="Gachon C.M."/>
            <person name="Gaulin E."/>
            <person name="Govers F."/>
            <person name="Grenville-Briggs L."/>
            <person name="Horner N."/>
            <person name="Hostetler J."/>
            <person name="Jiang R.H."/>
            <person name="Johnson J."/>
            <person name="Krajaejun T."/>
            <person name="Lin H."/>
            <person name="Meijer H.J."/>
            <person name="Moore B."/>
            <person name="Morris P."/>
            <person name="Phuntmart V."/>
            <person name="Puiu D."/>
            <person name="Shetty J."/>
            <person name="Stajich J.E."/>
            <person name="Tripathy S."/>
            <person name="Wawra S."/>
            <person name="van West P."/>
            <person name="Whitty B.R."/>
            <person name="Coutinho P.M."/>
            <person name="Henrissat B."/>
            <person name="Martin F."/>
            <person name="Thomas P.D."/>
            <person name="Tyler B.M."/>
            <person name="De Vries R.P."/>
            <person name="Kamoun S."/>
            <person name="Yandell M."/>
            <person name="Tisserat N."/>
            <person name="Buell C.R."/>
        </authorList>
    </citation>
    <scope>NUCLEOTIDE SEQUENCE</scope>
    <source>
        <strain evidence="5">DAOM:BR144</strain>
    </source>
</reference>
<dbReference type="Gene3D" id="3.20.20.70">
    <property type="entry name" value="Aldolase class I"/>
    <property type="match status" value="1"/>
</dbReference>
<dbReference type="InParanoid" id="K3X716"/>
<dbReference type="InterPro" id="IPR013785">
    <property type="entry name" value="Aldolase_TIM"/>
</dbReference>
<dbReference type="OMA" id="IAGTTCE"/>
<evidence type="ECO:0008006" key="6">
    <source>
        <dbReference type="Google" id="ProtNLM"/>
    </source>
</evidence>
<accession>K3X716</accession>
<keyword evidence="5" id="KW-1185">Reference proteome</keyword>
<evidence type="ECO:0000256" key="2">
    <source>
        <dbReference type="ARBA" id="ARBA00023239"/>
    </source>
</evidence>
<proteinExistence type="inferred from homology"/>
<evidence type="ECO:0000313" key="5">
    <source>
        <dbReference type="Proteomes" id="UP000019132"/>
    </source>
</evidence>
<reference evidence="4" key="3">
    <citation type="submission" date="2015-02" db="UniProtKB">
        <authorList>
            <consortium name="EnsemblProtists"/>
        </authorList>
    </citation>
    <scope>IDENTIFICATION</scope>
    <source>
        <strain evidence="4">DAOM BR144</strain>
    </source>
</reference>
<dbReference type="GO" id="GO:0008840">
    <property type="term" value="F:4-hydroxy-tetrahydrodipicolinate synthase activity"/>
    <property type="evidence" value="ECO:0007669"/>
    <property type="project" value="TreeGrafter"/>
</dbReference>
<dbReference type="VEuPathDB" id="FungiDB:PYU1_G012988"/>
<dbReference type="PRINTS" id="PR00146">
    <property type="entry name" value="DHPICSNTHASE"/>
</dbReference>
<evidence type="ECO:0000256" key="3">
    <source>
        <dbReference type="ARBA" id="ARBA00023270"/>
    </source>
</evidence>
<name>K3X716_GLOUD</name>
<dbReference type="Proteomes" id="UP000019132">
    <property type="component" value="Unassembled WGS sequence"/>
</dbReference>
<keyword evidence="2" id="KW-0456">Lyase</keyword>
<dbReference type="Pfam" id="PF00701">
    <property type="entry name" value="DHDPS"/>
    <property type="match status" value="1"/>
</dbReference>
<protein>
    <recommendedName>
        <fullName evidence="6">4-hydroxy-tetrahydrodipicolinate synthase</fullName>
    </recommendedName>
</protein>